<dbReference type="PRINTS" id="PR00598">
    <property type="entry name" value="HTHMARR"/>
</dbReference>
<keyword evidence="6" id="KW-1185">Reference proteome</keyword>
<evidence type="ECO:0000313" key="5">
    <source>
        <dbReference type="EMBL" id="MBE1162392.1"/>
    </source>
</evidence>
<proteinExistence type="predicted"/>
<evidence type="ECO:0000313" key="6">
    <source>
        <dbReference type="Proteomes" id="UP000651010"/>
    </source>
</evidence>
<accession>A0ABR9GEA8</accession>
<protein>
    <submittedName>
        <fullName evidence="5">Winged helix DNA-binding protein</fullName>
    </submittedName>
</protein>
<evidence type="ECO:0000256" key="1">
    <source>
        <dbReference type="ARBA" id="ARBA00023015"/>
    </source>
</evidence>
<dbReference type="InterPro" id="IPR023187">
    <property type="entry name" value="Tscrpt_reg_MarR-type_CS"/>
</dbReference>
<dbReference type="PANTHER" id="PTHR33164">
    <property type="entry name" value="TRANSCRIPTIONAL REGULATOR, MARR FAMILY"/>
    <property type="match status" value="1"/>
</dbReference>
<dbReference type="RefSeq" id="WP_192557235.1">
    <property type="nucleotide sequence ID" value="NZ_JACZZA010000013.1"/>
</dbReference>
<dbReference type="GO" id="GO:0003677">
    <property type="term" value="F:DNA binding"/>
    <property type="evidence" value="ECO:0007669"/>
    <property type="project" value="UniProtKB-KW"/>
</dbReference>
<keyword evidence="3" id="KW-0804">Transcription</keyword>
<dbReference type="SUPFAM" id="SSF46785">
    <property type="entry name" value="Winged helix' DNA-binding domain"/>
    <property type="match status" value="1"/>
</dbReference>
<evidence type="ECO:0000259" key="4">
    <source>
        <dbReference type="PROSITE" id="PS50995"/>
    </source>
</evidence>
<dbReference type="Pfam" id="PF12802">
    <property type="entry name" value="MarR_2"/>
    <property type="match status" value="1"/>
</dbReference>
<dbReference type="InterPro" id="IPR000835">
    <property type="entry name" value="HTH_MarR-typ"/>
</dbReference>
<gene>
    <name evidence="5" type="ORF">IGX34_18560</name>
</gene>
<dbReference type="PROSITE" id="PS50995">
    <property type="entry name" value="HTH_MARR_2"/>
    <property type="match status" value="1"/>
</dbReference>
<organism evidence="5 6">
    <name type="scientific">Dyella acidiphila</name>
    <dbReference type="NCBI Taxonomy" id="2775866"/>
    <lineage>
        <taxon>Bacteria</taxon>
        <taxon>Pseudomonadati</taxon>
        <taxon>Pseudomonadota</taxon>
        <taxon>Gammaproteobacteria</taxon>
        <taxon>Lysobacterales</taxon>
        <taxon>Rhodanobacteraceae</taxon>
        <taxon>Dyella</taxon>
    </lineage>
</organism>
<dbReference type="InterPro" id="IPR039422">
    <property type="entry name" value="MarR/SlyA-like"/>
</dbReference>
<dbReference type="InterPro" id="IPR036390">
    <property type="entry name" value="WH_DNA-bd_sf"/>
</dbReference>
<feature type="domain" description="HTH marR-type" evidence="4">
    <location>
        <begin position="10"/>
        <end position="146"/>
    </location>
</feature>
<dbReference type="Proteomes" id="UP000651010">
    <property type="component" value="Unassembled WGS sequence"/>
</dbReference>
<dbReference type="InterPro" id="IPR036388">
    <property type="entry name" value="WH-like_DNA-bd_sf"/>
</dbReference>
<dbReference type="Gene3D" id="1.10.10.10">
    <property type="entry name" value="Winged helix-like DNA-binding domain superfamily/Winged helix DNA-binding domain"/>
    <property type="match status" value="1"/>
</dbReference>
<evidence type="ECO:0000256" key="2">
    <source>
        <dbReference type="ARBA" id="ARBA00023125"/>
    </source>
</evidence>
<dbReference type="PROSITE" id="PS01117">
    <property type="entry name" value="HTH_MARR_1"/>
    <property type="match status" value="1"/>
</dbReference>
<sequence length="155" mass="16641">MATEAPWYETIPVPALLRHARTTYGVAMRRALEGAGYDDIPRNGLYVIGGLALGAGDVPLSQLIQELRISKQAAGQLVDTLVTRGYLQRTVDAQDRRKLVVTLTERGAAAAATQAAARERIDEELLGRIGKDATLILRKALAALIGIGHRSEEAA</sequence>
<dbReference type="EMBL" id="JACZZA010000013">
    <property type="protein sequence ID" value="MBE1162392.1"/>
    <property type="molecule type" value="Genomic_DNA"/>
</dbReference>
<reference evidence="5 6" key="1">
    <citation type="submission" date="2020-09" db="EMBL/GenBank/DDBJ databases">
        <title>Dyella sp. 7MK23 isolated from forest soil.</title>
        <authorList>
            <person name="Fu J."/>
        </authorList>
    </citation>
    <scope>NUCLEOTIDE SEQUENCE [LARGE SCALE GENOMIC DNA]</scope>
    <source>
        <strain evidence="5 6">7MK23</strain>
    </source>
</reference>
<dbReference type="SMART" id="SM00347">
    <property type="entry name" value="HTH_MARR"/>
    <property type="match status" value="1"/>
</dbReference>
<comment type="caution">
    <text evidence="5">The sequence shown here is derived from an EMBL/GenBank/DDBJ whole genome shotgun (WGS) entry which is preliminary data.</text>
</comment>
<name>A0ABR9GEA8_9GAMM</name>
<dbReference type="PANTHER" id="PTHR33164:SF43">
    <property type="entry name" value="HTH-TYPE TRANSCRIPTIONAL REPRESSOR YETL"/>
    <property type="match status" value="1"/>
</dbReference>
<keyword evidence="1" id="KW-0805">Transcription regulation</keyword>
<evidence type="ECO:0000256" key="3">
    <source>
        <dbReference type="ARBA" id="ARBA00023163"/>
    </source>
</evidence>
<keyword evidence="2 5" id="KW-0238">DNA-binding</keyword>